<evidence type="ECO:0000313" key="2">
    <source>
        <dbReference type="EMBL" id="KAK7278877.1"/>
    </source>
</evidence>
<comment type="caution">
    <text evidence="2">The sequence shown here is derived from an EMBL/GenBank/DDBJ whole genome shotgun (WGS) entry which is preliminary data.</text>
</comment>
<keyword evidence="1" id="KW-0472">Membrane</keyword>
<evidence type="ECO:0000256" key="1">
    <source>
        <dbReference type="SAM" id="Phobius"/>
    </source>
</evidence>
<keyword evidence="1" id="KW-1133">Transmembrane helix</keyword>
<evidence type="ECO:0000313" key="3">
    <source>
        <dbReference type="Proteomes" id="UP001359559"/>
    </source>
</evidence>
<name>A0AAN9FLZ6_CLITE</name>
<dbReference type="AlphaFoldDB" id="A0AAN9FLZ6"/>
<organism evidence="2 3">
    <name type="scientific">Clitoria ternatea</name>
    <name type="common">Butterfly pea</name>
    <dbReference type="NCBI Taxonomy" id="43366"/>
    <lineage>
        <taxon>Eukaryota</taxon>
        <taxon>Viridiplantae</taxon>
        <taxon>Streptophyta</taxon>
        <taxon>Embryophyta</taxon>
        <taxon>Tracheophyta</taxon>
        <taxon>Spermatophyta</taxon>
        <taxon>Magnoliopsida</taxon>
        <taxon>eudicotyledons</taxon>
        <taxon>Gunneridae</taxon>
        <taxon>Pentapetalae</taxon>
        <taxon>rosids</taxon>
        <taxon>fabids</taxon>
        <taxon>Fabales</taxon>
        <taxon>Fabaceae</taxon>
        <taxon>Papilionoideae</taxon>
        <taxon>50 kb inversion clade</taxon>
        <taxon>NPAAA clade</taxon>
        <taxon>indigoferoid/millettioid clade</taxon>
        <taxon>Phaseoleae</taxon>
        <taxon>Clitoria</taxon>
    </lineage>
</organism>
<feature type="transmembrane region" description="Helical" evidence="1">
    <location>
        <begin position="12"/>
        <end position="33"/>
    </location>
</feature>
<dbReference type="Proteomes" id="UP001359559">
    <property type="component" value="Unassembled WGS sequence"/>
</dbReference>
<proteinExistence type="predicted"/>
<protein>
    <submittedName>
        <fullName evidence="2">Uncharacterized protein</fullName>
    </submittedName>
</protein>
<gene>
    <name evidence="2" type="ORF">RJT34_23916</name>
</gene>
<keyword evidence="1" id="KW-0812">Transmembrane</keyword>
<dbReference type="EMBL" id="JAYKXN010000006">
    <property type="protein sequence ID" value="KAK7278877.1"/>
    <property type="molecule type" value="Genomic_DNA"/>
</dbReference>
<sequence>MSWIVLSSDALIFFPAYNYISLGFTIGAVVAILSGKDLVNVLADMELWGTGVDLERCIQAQKLLVKRLKLLEKEAYRLAVMKLEVPLEVTQLTLIIVLLMTHWHQLILAVL</sequence>
<accession>A0AAN9FLZ6</accession>
<reference evidence="2 3" key="1">
    <citation type="submission" date="2024-01" db="EMBL/GenBank/DDBJ databases">
        <title>The genomes of 5 underutilized Papilionoideae crops provide insights into root nodulation and disease resistance.</title>
        <authorList>
            <person name="Yuan L."/>
        </authorList>
    </citation>
    <scope>NUCLEOTIDE SEQUENCE [LARGE SCALE GENOMIC DNA]</scope>
    <source>
        <strain evidence="2">LY-2023</strain>
        <tissue evidence="2">Leaf</tissue>
    </source>
</reference>
<keyword evidence="3" id="KW-1185">Reference proteome</keyword>